<proteinExistence type="predicted"/>
<evidence type="ECO:0000313" key="2">
    <source>
        <dbReference type="Proteomes" id="UP000192330"/>
    </source>
</evidence>
<keyword evidence="2" id="KW-1185">Reference proteome</keyword>
<accession>A0A1W2CPZ6</accession>
<organism evidence="1 2">
    <name type="scientific">Primorskyibacter flagellatus</name>
    <dbReference type="NCBI Taxonomy" id="1387277"/>
    <lineage>
        <taxon>Bacteria</taxon>
        <taxon>Pseudomonadati</taxon>
        <taxon>Pseudomonadota</taxon>
        <taxon>Alphaproteobacteria</taxon>
        <taxon>Rhodobacterales</taxon>
        <taxon>Roseobacteraceae</taxon>
        <taxon>Primorskyibacter</taxon>
    </lineage>
</organism>
<evidence type="ECO:0000313" key="1">
    <source>
        <dbReference type="EMBL" id="SMC86698.1"/>
    </source>
</evidence>
<gene>
    <name evidence="1" type="ORF">SAMN06295998_108121</name>
</gene>
<dbReference type="EMBL" id="FWYD01000008">
    <property type="protein sequence ID" value="SMC86698.1"/>
    <property type="molecule type" value="Genomic_DNA"/>
</dbReference>
<sequence>MFHSMGRLTTNCFVSITDSMFQKRNGFMSEWGYLNAALTMSNAPVSKDAPKDPHLNIIKMLCLTGW</sequence>
<name>A0A1W2CPZ6_9RHOB</name>
<dbReference type="AlphaFoldDB" id="A0A1W2CPZ6"/>
<dbReference type="Proteomes" id="UP000192330">
    <property type="component" value="Unassembled WGS sequence"/>
</dbReference>
<reference evidence="1 2" key="1">
    <citation type="submission" date="2017-04" db="EMBL/GenBank/DDBJ databases">
        <authorList>
            <person name="Afonso C.L."/>
            <person name="Miller P.J."/>
            <person name="Scott M.A."/>
            <person name="Spackman E."/>
            <person name="Goraichik I."/>
            <person name="Dimitrov K.M."/>
            <person name="Suarez D.L."/>
            <person name="Swayne D.E."/>
        </authorList>
    </citation>
    <scope>NUCLEOTIDE SEQUENCE [LARGE SCALE GENOMIC DNA]</scope>
    <source>
        <strain evidence="1 2">CGMCC 1.12644</strain>
    </source>
</reference>
<protein>
    <submittedName>
        <fullName evidence="1">Uncharacterized protein</fullName>
    </submittedName>
</protein>